<evidence type="ECO:0000313" key="6">
    <source>
        <dbReference type="Proteomes" id="UP000235371"/>
    </source>
</evidence>
<keyword evidence="6" id="KW-1185">Reference proteome</keyword>
<gene>
    <name evidence="5" type="ORF">K444DRAFT_638467</name>
</gene>
<dbReference type="Pfam" id="PF12796">
    <property type="entry name" value="Ank_2"/>
    <property type="match status" value="1"/>
</dbReference>
<dbReference type="PANTHER" id="PTHR24198">
    <property type="entry name" value="ANKYRIN REPEAT AND PROTEIN KINASE DOMAIN-CONTAINING PROTEIN"/>
    <property type="match status" value="1"/>
</dbReference>
<protein>
    <submittedName>
        <fullName evidence="5">Uncharacterized protein</fullName>
    </submittedName>
</protein>
<dbReference type="AlphaFoldDB" id="A0A2J6SGL1"/>
<dbReference type="EMBL" id="KZ613919">
    <property type="protein sequence ID" value="PMD49884.1"/>
    <property type="molecule type" value="Genomic_DNA"/>
</dbReference>
<evidence type="ECO:0000256" key="3">
    <source>
        <dbReference type="PROSITE-ProRule" id="PRU00023"/>
    </source>
</evidence>
<evidence type="ECO:0000256" key="2">
    <source>
        <dbReference type="ARBA" id="ARBA00023043"/>
    </source>
</evidence>
<dbReference type="STRING" id="1095630.A0A2J6SGL1"/>
<organism evidence="5 6">
    <name type="scientific">Hyaloscypha bicolor E</name>
    <dbReference type="NCBI Taxonomy" id="1095630"/>
    <lineage>
        <taxon>Eukaryota</taxon>
        <taxon>Fungi</taxon>
        <taxon>Dikarya</taxon>
        <taxon>Ascomycota</taxon>
        <taxon>Pezizomycotina</taxon>
        <taxon>Leotiomycetes</taxon>
        <taxon>Helotiales</taxon>
        <taxon>Hyaloscyphaceae</taxon>
        <taxon>Hyaloscypha</taxon>
        <taxon>Hyaloscypha bicolor</taxon>
    </lineage>
</organism>
<evidence type="ECO:0000313" key="5">
    <source>
        <dbReference type="EMBL" id="PMD49884.1"/>
    </source>
</evidence>
<sequence length="726" mass="79065">MSLGFSVGDFIAVGKLAWKVYKSCKGAGGAFEEISHEVIALHTVLKELEDEVDNPDSVFNRTGAVKRQELGLLGENCQSVLLSLNKLLIKHGSLGTDSKRTWDRIKFAAGNLQDIRNDLMVHKSYLTLYLTTLNTGSLGRIEKKLDELIADVRAGRRAETVLTLAEDDNESEVQWNLWKKELAEEGFSKVEIEGHKDWIKAALLQRIQNGKQPPATTSDLRIASQGEFSSPYSGGTSPLSGRRRQILASQPAAGDLHGQYARKSFDLAEEPYDSDNSCLPTDSISQVNALLSARPKQLPSLRGDEGDVFLQGTEHMDDIGDSSHLAEIASLGERAQSSWPQTHQSPAHSRSAGYVFEGGCFGGLQDGQRIRQSTTSQPIGASPQPDLGLRNLDRTNSTAGALWPSPLQLSRQEAITDASPSLQDPIVGAAVAVQEPPTVLHQGFDITSVSVPNFPTSPGSQMGPSNDNLELTSPYSSPQSPRNAFQRLSINTNGDLESTSASTTRFSQLSSRSRTTISSGSSDTLLRTGSTAKRAAANHEFIQAAISAEKDDLKNLSSWSRLPHVRSLLDPDTINTALIELSMNPKKEKRRVGAVEILLKECDPYLDCRDSKHQRTPLIWAVLNGHESIIQLLLAKNARLDGRDGKVLRTPLAWAAANGAWRATELLLKHPQSQQFLNAKDKSGRTALDLAEAGKYLKTKDMLLRHGAQPGINSDSPLPLFVELEG</sequence>
<evidence type="ECO:0000256" key="1">
    <source>
        <dbReference type="ARBA" id="ARBA00022737"/>
    </source>
</evidence>
<reference evidence="5 6" key="1">
    <citation type="submission" date="2016-04" db="EMBL/GenBank/DDBJ databases">
        <title>A degradative enzymes factory behind the ericoid mycorrhizal symbiosis.</title>
        <authorList>
            <consortium name="DOE Joint Genome Institute"/>
            <person name="Martino E."/>
            <person name="Morin E."/>
            <person name="Grelet G."/>
            <person name="Kuo A."/>
            <person name="Kohler A."/>
            <person name="Daghino S."/>
            <person name="Barry K."/>
            <person name="Choi C."/>
            <person name="Cichocki N."/>
            <person name="Clum A."/>
            <person name="Copeland A."/>
            <person name="Hainaut M."/>
            <person name="Haridas S."/>
            <person name="Labutti K."/>
            <person name="Lindquist E."/>
            <person name="Lipzen A."/>
            <person name="Khouja H.-R."/>
            <person name="Murat C."/>
            <person name="Ohm R."/>
            <person name="Olson A."/>
            <person name="Spatafora J."/>
            <person name="Veneault-Fourrey C."/>
            <person name="Henrissat B."/>
            <person name="Grigoriev I."/>
            <person name="Martin F."/>
            <person name="Perotto S."/>
        </authorList>
    </citation>
    <scope>NUCLEOTIDE SEQUENCE [LARGE SCALE GENOMIC DNA]</scope>
    <source>
        <strain evidence="5 6">E</strain>
    </source>
</reference>
<dbReference type="InParanoid" id="A0A2J6SGL1"/>
<dbReference type="Proteomes" id="UP000235371">
    <property type="component" value="Unassembled WGS sequence"/>
</dbReference>
<feature type="region of interest" description="Disordered" evidence="4">
    <location>
        <begin position="451"/>
        <end position="527"/>
    </location>
</feature>
<evidence type="ECO:0000256" key="4">
    <source>
        <dbReference type="SAM" id="MobiDB-lite"/>
    </source>
</evidence>
<dbReference type="OrthoDB" id="3504706at2759"/>
<feature type="compositionally biased region" description="Polar residues" evidence="4">
    <location>
        <begin position="451"/>
        <end position="506"/>
    </location>
</feature>
<name>A0A2J6SGL1_9HELO</name>
<feature type="compositionally biased region" description="Low complexity" evidence="4">
    <location>
        <begin position="507"/>
        <end position="522"/>
    </location>
</feature>
<dbReference type="RefSeq" id="XP_024726788.1">
    <property type="nucleotide sequence ID" value="XM_024884258.1"/>
</dbReference>
<proteinExistence type="predicted"/>
<keyword evidence="1" id="KW-0677">Repeat</keyword>
<dbReference type="PROSITE" id="PS50297">
    <property type="entry name" value="ANK_REP_REGION"/>
    <property type="match status" value="1"/>
</dbReference>
<accession>A0A2J6SGL1</accession>
<dbReference type="PROSITE" id="PS50088">
    <property type="entry name" value="ANK_REPEAT"/>
    <property type="match status" value="1"/>
</dbReference>
<keyword evidence="2 3" id="KW-0040">ANK repeat</keyword>
<dbReference type="SUPFAM" id="SSF48403">
    <property type="entry name" value="Ankyrin repeat"/>
    <property type="match status" value="1"/>
</dbReference>
<dbReference type="GeneID" id="36592335"/>
<dbReference type="PANTHER" id="PTHR24198:SF165">
    <property type="entry name" value="ANKYRIN REPEAT-CONTAINING PROTEIN-RELATED"/>
    <property type="match status" value="1"/>
</dbReference>
<dbReference type="InterPro" id="IPR036770">
    <property type="entry name" value="Ankyrin_rpt-contain_sf"/>
</dbReference>
<dbReference type="Gene3D" id="1.25.40.20">
    <property type="entry name" value="Ankyrin repeat-containing domain"/>
    <property type="match status" value="1"/>
</dbReference>
<dbReference type="InterPro" id="IPR002110">
    <property type="entry name" value="Ankyrin_rpt"/>
</dbReference>
<dbReference type="SMART" id="SM00248">
    <property type="entry name" value="ANK"/>
    <property type="match status" value="3"/>
</dbReference>
<feature type="repeat" description="ANK" evidence="3">
    <location>
        <begin position="613"/>
        <end position="645"/>
    </location>
</feature>